<dbReference type="Pfam" id="PF00067">
    <property type="entry name" value="p450"/>
    <property type="match status" value="1"/>
</dbReference>
<dbReference type="InterPro" id="IPR036396">
    <property type="entry name" value="Cyt_P450_sf"/>
</dbReference>
<feature type="non-terminal residue" evidence="1">
    <location>
        <position position="1"/>
    </location>
</feature>
<evidence type="ECO:0000313" key="1">
    <source>
        <dbReference type="EMBL" id="CAG8820866.1"/>
    </source>
</evidence>
<dbReference type="OrthoDB" id="1470350at2759"/>
<comment type="caution">
    <text evidence="1">The sequence shown here is derived from an EMBL/GenBank/DDBJ whole genome shotgun (WGS) entry which is preliminary data.</text>
</comment>
<evidence type="ECO:0000313" key="2">
    <source>
        <dbReference type="Proteomes" id="UP000789759"/>
    </source>
</evidence>
<dbReference type="GO" id="GO:0020037">
    <property type="term" value="F:heme binding"/>
    <property type="evidence" value="ECO:0007669"/>
    <property type="project" value="InterPro"/>
</dbReference>
<proteinExistence type="predicted"/>
<protein>
    <submittedName>
        <fullName evidence="1">20357_t:CDS:1</fullName>
    </submittedName>
</protein>
<organism evidence="1 2">
    <name type="scientific">Cetraspora pellucida</name>
    <dbReference type="NCBI Taxonomy" id="1433469"/>
    <lineage>
        <taxon>Eukaryota</taxon>
        <taxon>Fungi</taxon>
        <taxon>Fungi incertae sedis</taxon>
        <taxon>Mucoromycota</taxon>
        <taxon>Glomeromycotina</taxon>
        <taxon>Glomeromycetes</taxon>
        <taxon>Diversisporales</taxon>
        <taxon>Gigasporaceae</taxon>
        <taxon>Cetraspora</taxon>
    </lineage>
</organism>
<dbReference type="GO" id="GO:0016705">
    <property type="term" value="F:oxidoreductase activity, acting on paired donors, with incorporation or reduction of molecular oxygen"/>
    <property type="evidence" value="ECO:0007669"/>
    <property type="project" value="InterPro"/>
</dbReference>
<dbReference type="EMBL" id="CAJVQA010049753">
    <property type="protein sequence ID" value="CAG8820866.1"/>
    <property type="molecule type" value="Genomic_DNA"/>
</dbReference>
<dbReference type="GO" id="GO:0004497">
    <property type="term" value="F:monooxygenase activity"/>
    <property type="evidence" value="ECO:0007669"/>
    <property type="project" value="InterPro"/>
</dbReference>
<dbReference type="InterPro" id="IPR001128">
    <property type="entry name" value="Cyt_P450"/>
</dbReference>
<dbReference type="Gene3D" id="1.10.630.10">
    <property type="entry name" value="Cytochrome P450"/>
    <property type="match status" value="1"/>
</dbReference>
<dbReference type="GO" id="GO:0005506">
    <property type="term" value="F:iron ion binding"/>
    <property type="evidence" value="ECO:0007669"/>
    <property type="project" value="InterPro"/>
</dbReference>
<sequence>AGPKTCLGMKMAQLELKTVLAILIRNFEFRPVEGFNVEDRATVISKPIPGVDLFVSKVDY</sequence>
<keyword evidence="2" id="KW-1185">Reference proteome</keyword>
<dbReference type="SUPFAM" id="SSF48264">
    <property type="entry name" value="Cytochrome P450"/>
    <property type="match status" value="1"/>
</dbReference>
<dbReference type="Proteomes" id="UP000789759">
    <property type="component" value="Unassembled WGS sequence"/>
</dbReference>
<dbReference type="AlphaFoldDB" id="A0A9N9KCC1"/>
<name>A0A9N9KCC1_9GLOM</name>
<reference evidence="1" key="1">
    <citation type="submission" date="2021-06" db="EMBL/GenBank/DDBJ databases">
        <authorList>
            <person name="Kallberg Y."/>
            <person name="Tangrot J."/>
            <person name="Rosling A."/>
        </authorList>
    </citation>
    <scope>NUCLEOTIDE SEQUENCE</scope>
    <source>
        <strain evidence="1">FL966</strain>
    </source>
</reference>
<accession>A0A9N9KCC1</accession>
<gene>
    <name evidence="1" type="ORF">CPELLU_LOCUS19675</name>
</gene>